<dbReference type="Pfam" id="PF01740">
    <property type="entry name" value="STAS"/>
    <property type="match status" value="1"/>
</dbReference>
<dbReference type="InterPro" id="IPR036513">
    <property type="entry name" value="STAS_dom_sf"/>
</dbReference>
<dbReference type="VEuPathDB" id="FungiDB:CHGG_01877"/>
<feature type="transmembrane region" description="Helical" evidence="6">
    <location>
        <begin position="470"/>
        <end position="487"/>
    </location>
</feature>
<dbReference type="eggNOG" id="KOG0236">
    <property type="taxonomic scope" value="Eukaryota"/>
</dbReference>
<dbReference type="FunCoup" id="Q2HD27">
    <property type="interactions" value="417"/>
</dbReference>
<evidence type="ECO:0000256" key="3">
    <source>
        <dbReference type="ARBA" id="ARBA00022989"/>
    </source>
</evidence>
<accession>Q2HD27</accession>
<evidence type="ECO:0000313" key="8">
    <source>
        <dbReference type="EMBL" id="EAQ93642.1"/>
    </source>
</evidence>
<dbReference type="InterPro" id="IPR011547">
    <property type="entry name" value="SLC26A/SulP_dom"/>
</dbReference>
<feature type="transmembrane region" description="Helical" evidence="6">
    <location>
        <begin position="139"/>
        <end position="160"/>
    </location>
</feature>
<feature type="transmembrane region" description="Helical" evidence="6">
    <location>
        <begin position="194"/>
        <end position="216"/>
    </location>
</feature>
<dbReference type="Proteomes" id="UP000001056">
    <property type="component" value="Unassembled WGS sequence"/>
</dbReference>
<keyword evidence="3 6" id="KW-1133">Transmembrane helix</keyword>
<dbReference type="Gene3D" id="3.30.750.24">
    <property type="entry name" value="STAS domain"/>
    <property type="match status" value="1"/>
</dbReference>
<keyword evidence="2 6" id="KW-0812">Transmembrane</keyword>
<comment type="subcellular location">
    <subcellularLocation>
        <location evidence="1">Membrane</location>
        <topology evidence="1">Multi-pass membrane protein</topology>
    </subcellularLocation>
</comment>
<dbReference type="GO" id="GO:0016020">
    <property type="term" value="C:membrane"/>
    <property type="evidence" value="ECO:0007669"/>
    <property type="project" value="UniProtKB-SubCell"/>
</dbReference>
<feature type="region of interest" description="Disordered" evidence="5">
    <location>
        <begin position="591"/>
        <end position="630"/>
    </location>
</feature>
<dbReference type="RefSeq" id="XP_001221098.1">
    <property type="nucleotide sequence ID" value="XM_001221097.1"/>
</dbReference>
<feature type="transmembrane region" description="Helical" evidence="6">
    <location>
        <begin position="84"/>
        <end position="104"/>
    </location>
</feature>
<dbReference type="PROSITE" id="PS50801">
    <property type="entry name" value="STAS"/>
    <property type="match status" value="1"/>
</dbReference>
<feature type="transmembrane region" description="Helical" evidence="6">
    <location>
        <begin position="249"/>
        <end position="270"/>
    </location>
</feature>
<dbReference type="OrthoDB" id="288203at2759"/>
<dbReference type="Pfam" id="PF00916">
    <property type="entry name" value="Sulfate_transp"/>
    <property type="match status" value="1"/>
</dbReference>
<feature type="transmembrane region" description="Helical" evidence="6">
    <location>
        <begin position="279"/>
        <end position="302"/>
    </location>
</feature>
<evidence type="ECO:0000256" key="4">
    <source>
        <dbReference type="ARBA" id="ARBA00023136"/>
    </source>
</evidence>
<feature type="domain" description="STAS" evidence="7">
    <location>
        <begin position="553"/>
        <end position="693"/>
    </location>
</feature>
<dbReference type="GeneID" id="4386221"/>
<feature type="transmembrane region" description="Helical" evidence="6">
    <location>
        <begin position="412"/>
        <end position="435"/>
    </location>
</feature>
<evidence type="ECO:0000313" key="9">
    <source>
        <dbReference type="Proteomes" id="UP000001056"/>
    </source>
</evidence>
<dbReference type="OMA" id="TLYQFWR"/>
<dbReference type="AlphaFoldDB" id="Q2HD27"/>
<feature type="transmembrane region" description="Helical" evidence="6">
    <location>
        <begin position="116"/>
        <end position="132"/>
    </location>
</feature>
<evidence type="ECO:0000256" key="6">
    <source>
        <dbReference type="SAM" id="Phobius"/>
    </source>
</evidence>
<evidence type="ECO:0000259" key="7">
    <source>
        <dbReference type="PROSITE" id="PS50801"/>
    </source>
</evidence>
<protein>
    <recommendedName>
        <fullName evidence="7">STAS domain-containing protein</fullName>
    </recommendedName>
</protein>
<evidence type="ECO:0000256" key="1">
    <source>
        <dbReference type="ARBA" id="ARBA00004141"/>
    </source>
</evidence>
<dbReference type="STRING" id="306901.Q2HD27"/>
<dbReference type="GO" id="GO:0008271">
    <property type="term" value="F:secondary active sulfate transmembrane transporter activity"/>
    <property type="evidence" value="ECO:0007669"/>
    <property type="project" value="InterPro"/>
</dbReference>
<evidence type="ECO:0000256" key="5">
    <source>
        <dbReference type="SAM" id="MobiDB-lite"/>
    </source>
</evidence>
<organism evidence="8 9">
    <name type="scientific">Chaetomium globosum (strain ATCC 6205 / CBS 148.51 / DSM 1962 / NBRC 6347 / NRRL 1970)</name>
    <name type="common">Soil fungus</name>
    <dbReference type="NCBI Taxonomy" id="306901"/>
    <lineage>
        <taxon>Eukaryota</taxon>
        <taxon>Fungi</taxon>
        <taxon>Dikarya</taxon>
        <taxon>Ascomycota</taxon>
        <taxon>Pezizomycotina</taxon>
        <taxon>Sordariomycetes</taxon>
        <taxon>Sordariomycetidae</taxon>
        <taxon>Sordariales</taxon>
        <taxon>Chaetomiaceae</taxon>
        <taxon>Chaetomium</taxon>
    </lineage>
</organism>
<dbReference type="PROSITE" id="PS01130">
    <property type="entry name" value="SLC26A"/>
    <property type="match status" value="1"/>
</dbReference>
<proteinExistence type="predicted"/>
<dbReference type="InterPro" id="IPR001902">
    <property type="entry name" value="SLC26A/SulP_fam"/>
</dbReference>
<dbReference type="HOGENOM" id="CLU_003182_8_1_1"/>
<feature type="region of interest" description="Disordered" evidence="5">
    <location>
        <begin position="738"/>
        <end position="805"/>
    </location>
</feature>
<dbReference type="EMBL" id="CH408029">
    <property type="protein sequence ID" value="EAQ93642.1"/>
    <property type="molecule type" value="Genomic_DNA"/>
</dbReference>
<dbReference type="NCBIfam" id="TIGR00815">
    <property type="entry name" value="sulP"/>
    <property type="match status" value="1"/>
</dbReference>
<dbReference type="InterPro" id="IPR018045">
    <property type="entry name" value="S04_transporter_CS"/>
</dbReference>
<feature type="transmembrane region" description="Helical" evidence="6">
    <location>
        <begin position="339"/>
        <end position="357"/>
    </location>
</feature>
<dbReference type="InterPro" id="IPR002645">
    <property type="entry name" value="STAS_dom"/>
</dbReference>
<feature type="compositionally biased region" description="Basic and acidic residues" evidence="5">
    <location>
        <begin position="591"/>
        <end position="600"/>
    </location>
</feature>
<gene>
    <name evidence="8" type="ORF">CHGG_01877</name>
</gene>
<name>Q2HD27_CHAGB</name>
<dbReference type="FunFam" id="3.30.750.24:FF:000024">
    <property type="entry name" value="Sulfate permease 2"/>
    <property type="match status" value="1"/>
</dbReference>
<keyword evidence="4 6" id="KW-0472">Membrane</keyword>
<keyword evidence="9" id="KW-1185">Reference proteome</keyword>
<feature type="transmembrane region" description="Helical" evidence="6">
    <location>
        <begin position="166"/>
        <end position="187"/>
    </location>
</feature>
<dbReference type="PANTHER" id="PTHR11814">
    <property type="entry name" value="SULFATE TRANSPORTER"/>
    <property type="match status" value="1"/>
</dbReference>
<dbReference type="InParanoid" id="Q2HD27"/>
<dbReference type="SUPFAM" id="SSF52091">
    <property type="entry name" value="SpoIIaa-like"/>
    <property type="match status" value="1"/>
</dbReference>
<reference evidence="9" key="1">
    <citation type="journal article" date="2015" name="Genome Announc.">
        <title>Draft genome sequence of the cellulolytic fungus Chaetomium globosum.</title>
        <authorList>
            <person name="Cuomo C.A."/>
            <person name="Untereiner W.A."/>
            <person name="Ma L.-J."/>
            <person name="Grabherr M."/>
            <person name="Birren B.W."/>
        </authorList>
    </citation>
    <scope>NUCLEOTIDE SEQUENCE [LARGE SCALE GENOMIC DNA]</scope>
    <source>
        <strain evidence="9">ATCC 6205 / CBS 148.51 / DSM 1962 / NBRC 6347 / NRRL 1970</strain>
    </source>
</reference>
<feature type="region of interest" description="Disordered" evidence="5">
    <location>
        <begin position="867"/>
        <end position="893"/>
    </location>
</feature>
<sequence length="893" mass="95120">MPLRARQTVANVLGIKLQGEDPFKELDRPGASMMSDRTDHTFVEEPPLVTDYLKSLIPSGQELYEYSLSLFPFLSWIGHYNLQWLLGDLVAGITIGAVVVPQGMAYAKLANLEVQFGLYSSFMGVLIYWFFATSKDITIGPVAVMSQLTGGIVADLAVALPDIEGHVIASALAILAGSIVLFIGLIRCGWIVDLISLTALSAFMTGSALNIVVGQIPSMMGITGFSTREAPYIVFIHTLQGLPRTTLDAAMGLSALAMLYLIRAGCSFAAKRWPQHQRLAFFLSTLRTVFVILLYTMISWLVNRGLPKDQVKFKILLDVPRGFQNAAVPVLNQRIASNLASYLPATVIVLLIEHIAISKSFGRVNNYTINPSQEMVAIGVTNMLGPFLGGYAATGSFSRTAIKSKAGVRSPFAGVITAAVVLLAIYALPAVFYYIPNASLAAVIIHAVGDLITPPNTVYQFWLVSPLENGIYATVCLSAAMLLYRILRAKGRFLGRVSVASMLDDHVVGDDSRRGGEYGTFTGSPEAPFRNVFLPITHADGSNPEVELDNPYPGIFIYRFAEGFNYTNASHSLAYMTEYIFAHTRRTNLESFERPGDRPWNDPGPSRRKLKAAAAAATGSAPSEDDGDNANRPTLKAIILDFSSVNHVDITSVQQLIDVRNQLDRYAAPDTVDWHIACISNRWAKRALAAAGFGYPTARPDVPHLRWRSIFSVAEIGGAQSAAAAAELEDNEKLLENTLRRHPSSAARSYATSRHRQRAPDLEAAIPTEGGSGASAKADDEGADGADGADGDRESDGGAGANGAKDTAAGVLAPAPALHAGRTVAVHGINRPLFHVDLTSALQSAVANVEARGEVATGLDAGGAVAGAGAGADGGSDAKAGSGEVTDSSGTLR</sequence>
<evidence type="ECO:0000256" key="2">
    <source>
        <dbReference type="ARBA" id="ARBA00022692"/>
    </source>
</evidence>